<dbReference type="InterPro" id="IPR023214">
    <property type="entry name" value="HAD_sf"/>
</dbReference>
<dbReference type="EMBL" id="OMOH01000001">
    <property type="protein sequence ID" value="SPF67327.1"/>
    <property type="molecule type" value="Genomic_DNA"/>
</dbReference>
<dbReference type="GO" id="GO:0005829">
    <property type="term" value="C:cytosol"/>
    <property type="evidence" value="ECO:0007669"/>
    <property type="project" value="TreeGrafter"/>
</dbReference>
<dbReference type="Gene3D" id="3.30.1240.10">
    <property type="match status" value="1"/>
</dbReference>
<dbReference type="PANTHER" id="PTHR10000">
    <property type="entry name" value="PHOSPHOSERINE PHOSPHATASE"/>
    <property type="match status" value="1"/>
</dbReference>
<evidence type="ECO:0000313" key="2">
    <source>
        <dbReference type="Proteomes" id="UP000265962"/>
    </source>
</evidence>
<dbReference type="InterPro" id="IPR036412">
    <property type="entry name" value="HAD-like_sf"/>
</dbReference>
<name>A0A375HXU5_9ACTN</name>
<accession>A0A375HXU5</accession>
<dbReference type="SUPFAM" id="SSF56784">
    <property type="entry name" value="HAD-like"/>
    <property type="match status" value="1"/>
</dbReference>
<sequence length="282" mass="30255">MTERSPRAADDRPVRAIATDLDGTFLKSAGELHPRSVGAFRRAAQAGVGIVFATGRPPRWVDVLDPLADIEPVVISTNGAVLYDLARRRVLDHHDLDVTDTLDFAAELAARVPDVCFAVEYVHAEWGTDPRYETLLAEGRVRPASIAPLDELLGIDAAVKVLVISPGTNTEALADTARDIAGDRITVTFSMMREQGLIECSAPGVSKAAMLTDVLARMGVDPSEAMAFGDMPNDVDMLDLVGRPYVMANAHLSLRDGRYPIAGANTEGAVGAVVEREVLDRL</sequence>
<dbReference type="RefSeq" id="WP_119714588.1">
    <property type="nucleotide sequence ID" value="NZ_OMOH01000001.1"/>
</dbReference>
<dbReference type="GO" id="GO:0016791">
    <property type="term" value="F:phosphatase activity"/>
    <property type="evidence" value="ECO:0007669"/>
    <property type="project" value="TreeGrafter"/>
</dbReference>
<dbReference type="GO" id="GO:0000287">
    <property type="term" value="F:magnesium ion binding"/>
    <property type="evidence" value="ECO:0007669"/>
    <property type="project" value="TreeGrafter"/>
</dbReference>
<dbReference type="Gene3D" id="3.40.50.1000">
    <property type="entry name" value="HAD superfamily/HAD-like"/>
    <property type="match status" value="1"/>
</dbReference>
<dbReference type="AlphaFoldDB" id="A0A375HXU5"/>
<dbReference type="PANTHER" id="PTHR10000:SF8">
    <property type="entry name" value="HAD SUPERFAMILY HYDROLASE-LIKE, TYPE 3"/>
    <property type="match status" value="1"/>
</dbReference>
<organism evidence="1 2">
    <name type="scientific">Propionibacterium ruminifibrarum</name>
    <dbReference type="NCBI Taxonomy" id="1962131"/>
    <lineage>
        <taxon>Bacteria</taxon>
        <taxon>Bacillati</taxon>
        <taxon>Actinomycetota</taxon>
        <taxon>Actinomycetes</taxon>
        <taxon>Propionibacteriales</taxon>
        <taxon>Propionibacteriaceae</taxon>
        <taxon>Propionibacterium</taxon>
    </lineage>
</organism>
<reference evidence="2" key="1">
    <citation type="submission" date="2018-02" db="EMBL/GenBank/DDBJ databases">
        <authorList>
            <person name="Hornung B."/>
        </authorList>
    </citation>
    <scope>NUCLEOTIDE SEQUENCE [LARGE SCALE GENOMIC DNA]</scope>
</reference>
<gene>
    <name evidence="1" type="ORF">PROPJV5_0337</name>
</gene>
<dbReference type="Pfam" id="PF08282">
    <property type="entry name" value="Hydrolase_3"/>
    <property type="match status" value="1"/>
</dbReference>
<keyword evidence="2" id="KW-1185">Reference proteome</keyword>
<evidence type="ECO:0000313" key="1">
    <source>
        <dbReference type="EMBL" id="SPF67327.1"/>
    </source>
</evidence>
<protein>
    <submittedName>
        <fullName evidence="1">HAD-like domain</fullName>
    </submittedName>
</protein>
<dbReference type="Proteomes" id="UP000265962">
    <property type="component" value="Unassembled WGS sequence"/>
</dbReference>
<proteinExistence type="predicted"/>
<dbReference type="OrthoDB" id="3180855at2"/>